<sequence length="451" mass="48562">MEAKTRPKSELDFRTGMTFRWAFILLLSVSSLQSTESLSVTGTVGINYGQIANNLPSPSEVVELLQSSNLTNVRIYDANPAILNALRNTSVEIVVSLGNEYVATMSARSDKARQWVKKNVAAYIPAGTNITGVLVGNEVYSGNDTVLKENLMGALKNIHSALVSLGLDKSVKVSTAHSFEVFGSSFPPSSCVFSDKTVAYMKQLLDFLSATHATFLVNVYPYFAYKGDTTNVPLNYALFRPSDGVVDSKNNLHYDNLFYAQIDAAYAALAALGYGKVEVRVSETGWPSKGDDDEVGATPDNAKTYNGNLLERLRKKEGTPLQPNVSVQAFIFALFNENMKPGPTSERNYGLFKPDGTETYDLGLKGLKRIVSSLSPPPSVSTGNGSKSTPTTTITPPSTTTPTMATDASTNSTNSSSDSSSAKGMHSLVFVSFYLQVLALSSLVSVVILEH</sequence>
<keyword evidence="6" id="KW-0326">Glycosidase</keyword>
<evidence type="ECO:0000256" key="2">
    <source>
        <dbReference type="ARBA" id="ARBA00008773"/>
    </source>
</evidence>
<evidence type="ECO:0000256" key="6">
    <source>
        <dbReference type="ARBA" id="ARBA00023295"/>
    </source>
</evidence>
<dbReference type="InterPro" id="IPR044965">
    <property type="entry name" value="Glyco_hydro_17_plant"/>
</dbReference>
<proteinExistence type="evidence at transcript level"/>
<dbReference type="PANTHER" id="PTHR32227">
    <property type="entry name" value="GLUCAN ENDO-1,3-BETA-GLUCOSIDASE BG1-RELATED-RELATED"/>
    <property type="match status" value="1"/>
</dbReference>
<dbReference type="Gene3D" id="3.20.20.80">
    <property type="entry name" value="Glycosidases"/>
    <property type="match status" value="1"/>
</dbReference>
<feature type="region of interest" description="Disordered" evidence="8">
    <location>
        <begin position="373"/>
        <end position="420"/>
    </location>
</feature>
<evidence type="ECO:0000256" key="3">
    <source>
        <dbReference type="ARBA" id="ARBA00012780"/>
    </source>
</evidence>
<protein>
    <recommendedName>
        <fullName evidence="3">glucan endo-1,3-beta-D-glucosidase</fullName>
        <ecNumber evidence="3">3.2.1.39</ecNumber>
    </recommendedName>
</protein>
<keyword evidence="9" id="KW-1133">Transmembrane helix</keyword>
<dbReference type="EMBL" id="EF678157">
    <property type="protein sequence ID" value="ABR17934.1"/>
    <property type="molecule type" value="mRNA"/>
</dbReference>
<dbReference type="InterPro" id="IPR000490">
    <property type="entry name" value="Glyco_hydro_17"/>
</dbReference>
<dbReference type="GO" id="GO:0042973">
    <property type="term" value="F:glucan endo-1,3-beta-D-glucosidase activity"/>
    <property type="evidence" value="ECO:0007669"/>
    <property type="project" value="UniProtKB-EC"/>
</dbReference>
<dbReference type="AlphaFoldDB" id="B8LQK4"/>
<keyword evidence="5" id="KW-0378">Hydrolase</keyword>
<dbReference type="GO" id="GO:0005975">
    <property type="term" value="P:carbohydrate metabolic process"/>
    <property type="evidence" value="ECO:0007669"/>
    <property type="project" value="InterPro"/>
</dbReference>
<dbReference type="InterPro" id="IPR017853">
    <property type="entry name" value="GH"/>
</dbReference>
<feature type="signal peptide" evidence="10">
    <location>
        <begin position="1"/>
        <end position="37"/>
    </location>
</feature>
<evidence type="ECO:0000256" key="7">
    <source>
        <dbReference type="RuleBase" id="RU004335"/>
    </source>
</evidence>
<keyword evidence="4 10" id="KW-0732">Signal</keyword>
<evidence type="ECO:0000256" key="5">
    <source>
        <dbReference type="ARBA" id="ARBA00022801"/>
    </source>
</evidence>
<dbReference type="CAZy" id="GH17">
    <property type="family name" value="Glycoside Hydrolase Family 17"/>
</dbReference>
<feature type="compositionally biased region" description="Low complexity" evidence="8">
    <location>
        <begin position="386"/>
        <end position="420"/>
    </location>
</feature>
<comment type="similarity">
    <text evidence="2 7">Belongs to the glycosyl hydrolase 17 family.</text>
</comment>
<dbReference type="FunFam" id="3.20.20.80:FF:000005">
    <property type="entry name" value="Glucan endo-1,3-beta-glucosidase 14"/>
    <property type="match status" value="1"/>
</dbReference>
<name>B8LQK4_PICSI</name>
<evidence type="ECO:0000256" key="10">
    <source>
        <dbReference type="SAM" id="SignalP"/>
    </source>
</evidence>
<reference evidence="11" key="1">
    <citation type="submission" date="2007-06" db="EMBL/GenBank/DDBJ databases">
        <title>Full length cDNA sequences from Sitka Spruce (Picea sitchensis).</title>
        <authorList>
            <person name="Ralph S.G."/>
            <person name="Chun H.E."/>
            <person name="Liao N."/>
            <person name="Ali J."/>
            <person name="Reid K."/>
            <person name="Kolosova N."/>
            <person name="Cooper N."/>
            <person name="Cullis C."/>
            <person name="Jancsik S."/>
            <person name="Moore R."/>
            <person name="Mayo M."/>
            <person name="Wagner S."/>
            <person name="Holt R.A."/>
            <person name="Jones S.J.M."/>
            <person name="Marra M.A."/>
            <person name="Ritland C.E."/>
            <person name="Ritland K."/>
            <person name="Bohlmann J."/>
        </authorList>
    </citation>
    <scope>NUCLEOTIDE SEQUENCE</scope>
    <source>
        <tissue evidence="11">Bark</tissue>
    </source>
</reference>
<feature type="chain" id="PRO_5002877342" description="glucan endo-1,3-beta-D-glucosidase" evidence="10">
    <location>
        <begin position="38"/>
        <end position="451"/>
    </location>
</feature>
<organism evidence="11">
    <name type="scientific">Picea sitchensis</name>
    <name type="common">Sitka spruce</name>
    <name type="synonym">Pinus sitchensis</name>
    <dbReference type="NCBI Taxonomy" id="3332"/>
    <lineage>
        <taxon>Eukaryota</taxon>
        <taxon>Viridiplantae</taxon>
        <taxon>Streptophyta</taxon>
        <taxon>Embryophyta</taxon>
        <taxon>Tracheophyta</taxon>
        <taxon>Spermatophyta</taxon>
        <taxon>Pinopsida</taxon>
        <taxon>Pinidae</taxon>
        <taxon>Conifers I</taxon>
        <taxon>Pinales</taxon>
        <taxon>Pinaceae</taxon>
        <taxon>Picea</taxon>
    </lineage>
</organism>
<comment type="catalytic activity">
    <reaction evidence="1">
        <text>Hydrolysis of (1-&gt;3)-beta-D-glucosidic linkages in (1-&gt;3)-beta-D-glucans.</text>
        <dbReference type="EC" id="3.2.1.39"/>
    </reaction>
</comment>
<keyword evidence="9" id="KW-0472">Membrane</keyword>
<dbReference type="Pfam" id="PF00332">
    <property type="entry name" value="Glyco_hydro_17"/>
    <property type="match status" value="1"/>
</dbReference>
<evidence type="ECO:0000256" key="8">
    <source>
        <dbReference type="SAM" id="MobiDB-lite"/>
    </source>
</evidence>
<dbReference type="EC" id="3.2.1.39" evidence="3"/>
<evidence type="ECO:0000313" key="11">
    <source>
        <dbReference type="EMBL" id="ABR17934.1"/>
    </source>
</evidence>
<evidence type="ECO:0000256" key="9">
    <source>
        <dbReference type="SAM" id="Phobius"/>
    </source>
</evidence>
<dbReference type="SUPFAM" id="SSF51445">
    <property type="entry name" value="(Trans)glycosidases"/>
    <property type="match status" value="1"/>
</dbReference>
<accession>B8LQK4</accession>
<evidence type="ECO:0000256" key="1">
    <source>
        <dbReference type="ARBA" id="ARBA00000382"/>
    </source>
</evidence>
<feature type="transmembrane region" description="Helical" evidence="9">
    <location>
        <begin position="428"/>
        <end position="449"/>
    </location>
</feature>
<evidence type="ECO:0000256" key="4">
    <source>
        <dbReference type="ARBA" id="ARBA00022729"/>
    </source>
</evidence>
<keyword evidence="9" id="KW-0812">Transmembrane</keyword>